<dbReference type="AlphaFoldDB" id="C1MV69"/>
<name>C1MV69_MICPC</name>
<dbReference type="Proteomes" id="UP000001876">
    <property type="component" value="Unassembled WGS sequence"/>
</dbReference>
<dbReference type="RefSeq" id="XP_003059615.1">
    <property type="nucleotide sequence ID" value="XM_003059569.1"/>
</dbReference>
<dbReference type="OMA" id="CLARREH"/>
<dbReference type="EMBL" id="GG663740">
    <property type="protein sequence ID" value="EEH56747.1"/>
    <property type="molecule type" value="Genomic_DNA"/>
</dbReference>
<proteinExistence type="predicted"/>
<dbReference type="eggNOG" id="ENOG502QST0">
    <property type="taxonomic scope" value="Eukaryota"/>
</dbReference>
<protein>
    <submittedName>
        <fullName evidence="2">Predicted protein</fullName>
    </submittedName>
</protein>
<evidence type="ECO:0000313" key="2">
    <source>
        <dbReference type="EMBL" id="EEH56747.1"/>
    </source>
</evidence>
<evidence type="ECO:0000256" key="1">
    <source>
        <dbReference type="SAM" id="MobiDB-lite"/>
    </source>
</evidence>
<evidence type="ECO:0000313" key="3">
    <source>
        <dbReference type="Proteomes" id="UP000001876"/>
    </source>
</evidence>
<feature type="compositionally biased region" description="Low complexity" evidence="1">
    <location>
        <begin position="1"/>
        <end position="43"/>
    </location>
</feature>
<dbReference type="InterPro" id="IPR045287">
    <property type="entry name" value="PAB"/>
</dbReference>
<dbReference type="GeneID" id="9685055"/>
<reference evidence="2 3" key="1">
    <citation type="journal article" date="2009" name="Science">
        <title>Green evolution and dynamic adaptations revealed by genomes of the marine picoeukaryotes Micromonas.</title>
        <authorList>
            <person name="Worden A.Z."/>
            <person name="Lee J.H."/>
            <person name="Mock T."/>
            <person name="Rouze P."/>
            <person name="Simmons M.P."/>
            <person name="Aerts A.L."/>
            <person name="Allen A.E."/>
            <person name="Cuvelier M.L."/>
            <person name="Derelle E."/>
            <person name="Everett M.V."/>
            <person name="Foulon E."/>
            <person name="Grimwood J."/>
            <person name="Gundlach H."/>
            <person name="Henrissat B."/>
            <person name="Napoli C."/>
            <person name="McDonald S.M."/>
            <person name="Parker M.S."/>
            <person name="Rombauts S."/>
            <person name="Salamov A."/>
            <person name="Von Dassow P."/>
            <person name="Badger J.H."/>
            <person name="Coutinho P.M."/>
            <person name="Demir E."/>
            <person name="Dubchak I."/>
            <person name="Gentemann C."/>
            <person name="Eikrem W."/>
            <person name="Gready J.E."/>
            <person name="John U."/>
            <person name="Lanier W."/>
            <person name="Lindquist E.A."/>
            <person name="Lucas S."/>
            <person name="Mayer K.F."/>
            <person name="Moreau H."/>
            <person name="Not F."/>
            <person name="Otillar R."/>
            <person name="Panaud O."/>
            <person name="Pangilinan J."/>
            <person name="Paulsen I."/>
            <person name="Piegu B."/>
            <person name="Poliakov A."/>
            <person name="Robbens S."/>
            <person name="Schmutz J."/>
            <person name="Toulza E."/>
            <person name="Wyss T."/>
            <person name="Zelensky A."/>
            <person name="Zhou K."/>
            <person name="Armbrust E.V."/>
            <person name="Bhattacharya D."/>
            <person name="Goodenough U.W."/>
            <person name="Van de Peer Y."/>
            <person name="Grigoriev I.V."/>
        </authorList>
    </citation>
    <scope>NUCLEOTIDE SEQUENCE [LARGE SCALE GENOMIC DNA]</scope>
    <source>
        <strain evidence="2 3">CCMP1545</strain>
    </source>
</reference>
<organism evidence="3">
    <name type="scientific">Micromonas pusilla (strain CCMP1545)</name>
    <name type="common">Picoplanktonic green alga</name>
    <dbReference type="NCBI Taxonomy" id="564608"/>
    <lineage>
        <taxon>Eukaryota</taxon>
        <taxon>Viridiplantae</taxon>
        <taxon>Chlorophyta</taxon>
        <taxon>Mamiellophyceae</taxon>
        <taxon>Mamiellales</taxon>
        <taxon>Mamiellaceae</taxon>
        <taxon>Micromonas</taxon>
    </lineage>
</organism>
<dbReference type="OrthoDB" id="537706at2759"/>
<gene>
    <name evidence="2" type="ORF">MICPUCDRAFT_40362</name>
</gene>
<dbReference type="KEGG" id="mpp:MICPUCDRAFT_40362"/>
<dbReference type="PANTHER" id="PTHR35115:SF1">
    <property type="entry name" value="PROTEIN IN CHLOROPLAST ATPASE BIOGENESIS, CHLOROPLASTIC"/>
    <property type="match status" value="1"/>
</dbReference>
<sequence>MMSSAAAAATASLPRVATPTTPRAASSATRRARAAAARAPSPRGGVGVSPAIRRRRATVIASAASSSSSDSSDAAADLASGTTHAEYVASVAGVRAPSELGALVAVLAAQGRAIVAPSERAGLHPRCVPLARDPDTGHTTCLHVTVPFDGARAELEVVSCVGGGDVSMTLLAKTAKEARPPSYVHRAIVEEEKASADAGVAVAAVAAAAGTTGLAMHDPGSFVTLGKELPVYLTLRVGKFPDAMEALAKKHVEKGDEQSALVTCDLYKASFEGWGRPHWYLSRIYADLGRDEEARDAARFAVTDCDWSTIGPETDFADVLERCGWAGKSVAEIKAICETRRGPAASSFDGPKTDAQVAEEEAAALLDQVVAGEKALGEITQRLAECYMNAERGSLAKLVMCASAPKL</sequence>
<keyword evidence="3" id="KW-1185">Reference proteome</keyword>
<accession>C1MV69</accession>
<feature type="region of interest" description="Disordered" evidence="1">
    <location>
        <begin position="1"/>
        <end position="52"/>
    </location>
</feature>
<dbReference type="PANTHER" id="PTHR35115">
    <property type="entry name" value="CYCLIN DELTA-3"/>
    <property type="match status" value="1"/>
</dbReference>